<feature type="domain" description="ParB-like N-terminal" evidence="1">
    <location>
        <begin position="1"/>
        <end position="85"/>
    </location>
</feature>
<protein>
    <submittedName>
        <fullName evidence="2">Transcriptional regulator</fullName>
    </submittedName>
</protein>
<keyword evidence="3" id="KW-1185">Reference proteome</keyword>
<accession>A0ABZ1TY59</accession>
<dbReference type="RefSeq" id="WP_328954348.1">
    <property type="nucleotide sequence ID" value="NZ_CP108110.1"/>
</dbReference>
<dbReference type="EMBL" id="CP108110">
    <property type="protein sequence ID" value="WUQ83315.1"/>
    <property type="molecule type" value="Genomic_DNA"/>
</dbReference>
<organism evidence="2 3">
    <name type="scientific">Kitasatospora purpeofusca</name>
    <dbReference type="NCBI Taxonomy" id="67352"/>
    <lineage>
        <taxon>Bacteria</taxon>
        <taxon>Bacillati</taxon>
        <taxon>Actinomycetota</taxon>
        <taxon>Actinomycetes</taxon>
        <taxon>Kitasatosporales</taxon>
        <taxon>Streptomycetaceae</taxon>
        <taxon>Kitasatospora</taxon>
    </lineage>
</organism>
<evidence type="ECO:0000313" key="3">
    <source>
        <dbReference type="Proteomes" id="UP001432222"/>
    </source>
</evidence>
<reference evidence="2" key="1">
    <citation type="submission" date="2022-10" db="EMBL/GenBank/DDBJ databases">
        <title>The complete genomes of actinobacterial strains from the NBC collection.</title>
        <authorList>
            <person name="Joergensen T.S."/>
            <person name="Alvarez Arevalo M."/>
            <person name="Sterndorff E.B."/>
            <person name="Faurdal D."/>
            <person name="Vuksanovic O."/>
            <person name="Mourched A.-S."/>
            <person name="Charusanti P."/>
            <person name="Shaw S."/>
            <person name="Blin K."/>
            <person name="Weber T."/>
        </authorList>
    </citation>
    <scope>NUCLEOTIDE SEQUENCE</scope>
    <source>
        <strain evidence="2">NBC_00222</strain>
    </source>
</reference>
<evidence type="ECO:0000259" key="1">
    <source>
        <dbReference type="SMART" id="SM00470"/>
    </source>
</evidence>
<proteinExistence type="predicted"/>
<dbReference type="InterPro" id="IPR036086">
    <property type="entry name" value="ParB/Sulfiredoxin_sf"/>
</dbReference>
<dbReference type="Proteomes" id="UP001432222">
    <property type="component" value="Chromosome"/>
</dbReference>
<gene>
    <name evidence="2" type="ORF">OHA16_10210</name>
</gene>
<sequence length="328" mass="35739">MAIPIAVLLPGESPRSEGPDAEHVARLVELETPLPPILVERRTMRVIDGMHRLMAAFLKGHETIDVEFFDGTTEEAFLRAVEANIAHGLPLSQEDRRTAAARIISSHPQMSDRAIARASGLGAKAVAAIRRRSTDVTPQLTARVGRDGKIRPLNSVEGRKRAAELLVERPEASLREVARLAGISPATVGDVRRRLAAGDLPAVEHAGPDRVVEDTVVPSVVTVPSVPRQAARKMRLVEPDPASVLEKLLRDPSLRHKEEGRHLLRLLRQNAIDNREWSKLAAAVPAHCGDLIVGLARQYADMWTEFAQDLDLQVRGGATETSPADSPC</sequence>
<dbReference type="SMART" id="SM00470">
    <property type="entry name" value="ParB"/>
    <property type="match status" value="1"/>
</dbReference>
<evidence type="ECO:0000313" key="2">
    <source>
        <dbReference type="EMBL" id="WUQ83315.1"/>
    </source>
</evidence>
<dbReference type="SUPFAM" id="SSF110849">
    <property type="entry name" value="ParB/Sulfiredoxin"/>
    <property type="match status" value="1"/>
</dbReference>
<dbReference type="InterPro" id="IPR003115">
    <property type="entry name" value="ParB_N"/>
</dbReference>
<name>A0ABZ1TY59_9ACTN</name>